<gene>
    <name evidence="4" type="ORF">BIY20_17110</name>
</gene>
<dbReference type="Pfam" id="PF02432">
    <property type="entry name" value="Fimbrial_K88"/>
    <property type="match status" value="1"/>
</dbReference>
<comment type="caution">
    <text evidence="4">The sequence shown here is derived from an EMBL/GenBank/DDBJ whole genome shotgun (WGS) entry which is preliminary data.</text>
</comment>
<keyword evidence="1 3" id="KW-0732">Signal</keyword>
<feature type="chain" id="PRO_5046247046" evidence="3">
    <location>
        <begin position="20"/>
        <end position="267"/>
    </location>
</feature>
<evidence type="ECO:0000313" key="4">
    <source>
        <dbReference type="EMBL" id="OLQ84737.1"/>
    </source>
</evidence>
<evidence type="ECO:0000256" key="2">
    <source>
        <dbReference type="ARBA" id="ARBA00049989"/>
    </source>
</evidence>
<dbReference type="InterPro" id="IPR003467">
    <property type="entry name" value="Fimbrial_K88_FaeH"/>
</dbReference>
<protein>
    <submittedName>
        <fullName evidence="4">Uncharacterized protein</fullName>
    </submittedName>
</protein>
<name>A0ABX3F6Q9_9VIBR</name>
<reference evidence="4 5" key="1">
    <citation type="submission" date="2016-09" db="EMBL/GenBank/DDBJ databases">
        <title>Genomic Taxonomy of the Vibrionaceae.</title>
        <authorList>
            <person name="Gonzalez-Castillo A."/>
            <person name="Gomez-Gil B."/>
            <person name="Enciso-Ibarra K."/>
        </authorList>
    </citation>
    <scope>NUCLEOTIDE SEQUENCE [LARGE SCALE GENOMIC DNA]</scope>
    <source>
        <strain evidence="4 5">CAIM 1902</strain>
    </source>
</reference>
<sequence length="267" mass="29824">MKKKRLFLWLLLGATAVPAETKQFVMPSDIEFSGSVLETAPNWLWQLEPTTRAWATDWFAVENEATRDGEAFVFNYAVKNAKGRAALVLGYMKSDASTGRRGLAPEVSIVDINGASVVLNGNIVKQRISIEALGKTKDERTVKGALSFSVESAFGALYKRKGVTDKFFAEAYNNSIGWAAFSLIRWYLGDYINDEYRFNEAGKMMNETYIRPESSVSIEAIIDGTREPTVICDVIGSFTSHLSEVSTRWIEVPKTWTASMTINVRMK</sequence>
<feature type="signal peptide" evidence="3">
    <location>
        <begin position="1"/>
        <end position="19"/>
    </location>
</feature>
<proteinExistence type="inferred from homology"/>
<evidence type="ECO:0000256" key="1">
    <source>
        <dbReference type="ARBA" id="ARBA00022729"/>
    </source>
</evidence>
<accession>A0ABX3F6Q9</accession>
<evidence type="ECO:0000313" key="5">
    <source>
        <dbReference type="Proteomes" id="UP000186039"/>
    </source>
</evidence>
<dbReference type="RefSeq" id="WP_075716388.1">
    <property type="nucleotide sequence ID" value="NZ_AP019655.1"/>
</dbReference>
<organism evidence="4 5">
    <name type="scientific">Vibrio panuliri</name>
    <dbReference type="NCBI Taxonomy" id="1381081"/>
    <lineage>
        <taxon>Bacteria</taxon>
        <taxon>Pseudomonadati</taxon>
        <taxon>Pseudomonadota</taxon>
        <taxon>Gammaproteobacteria</taxon>
        <taxon>Vibrionales</taxon>
        <taxon>Vibrionaceae</taxon>
        <taxon>Vibrio</taxon>
    </lineage>
</organism>
<comment type="similarity">
    <text evidence="2">Belongs to the fimbrial K88 protein family.</text>
</comment>
<dbReference type="Proteomes" id="UP000186039">
    <property type="component" value="Unassembled WGS sequence"/>
</dbReference>
<keyword evidence="5" id="KW-1185">Reference proteome</keyword>
<evidence type="ECO:0000256" key="3">
    <source>
        <dbReference type="SAM" id="SignalP"/>
    </source>
</evidence>
<dbReference type="EMBL" id="MJMH01000234">
    <property type="protein sequence ID" value="OLQ84737.1"/>
    <property type="molecule type" value="Genomic_DNA"/>
</dbReference>